<dbReference type="AlphaFoldDB" id="A0A2T7P4L9"/>
<proteinExistence type="predicted"/>
<gene>
    <name evidence="1" type="ORF">C0Q70_10943</name>
</gene>
<name>A0A2T7P4L9_POMCA</name>
<reference evidence="1 2" key="1">
    <citation type="submission" date="2018-04" db="EMBL/GenBank/DDBJ databases">
        <title>The genome of golden apple snail Pomacea canaliculata provides insight into stress tolerance and invasive adaptation.</title>
        <authorList>
            <person name="Liu C."/>
            <person name="Liu B."/>
            <person name="Ren Y."/>
            <person name="Zhang Y."/>
            <person name="Wang H."/>
            <person name="Li S."/>
            <person name="Jiang F."/>
            <person name="Yin L."/>
            <person name="Zhang G."/>
            <person name="Qian W."/>
            <person name="Fan W."/>
        </authorList>
    </citation>
    <scope>NUCLEOTIDE SEQUENCE [LARGE SCALE GENOMIC DNA]</scope>
    <source>
        <strain evidence="1">SZHN2017</strain>
        <tissue evidence="1">Muscle</tissue>
    </source>
</reference>
<protein>
    <submittedName>
        <fullName evidence="1">Uncharacterized protein</fullName>
    </submittedName>
</protein>
<comment type="caution">
    <text evidence="1">The sequence shown here is derived from an EMBL/GenBank/DDBJ whole genome shotgun (WGS) entry which is preliminary data.</text>
</comment>
<dbReference type="EMBL" id="PZQS01000006">
    <property type="protein sequence ID" value="PVD28356.1"/>
    <property type="molecule type" value="Genomic_DNA"/>
</dbReference>
<evidence type="ECO:0000313" key="2">
    <source>
        <dbReference type="Proteomes" id="UP000245119"/>
    </source>
</evidence>
<evidence type="ECO:0000313" key="1">
    <source>
        <dbReference type="EMBL" id="PVD28356.1"/>
    </source>
</evidence>
<accession>A0A2T7P4L9</accession>
<organism evidence="1 2">
    <name type="scientific">Pomacea canaliculata</name>
    <name type="common">Golden apple snail</name>
    <dbReference type="NCBI Taxonomy" id="400727"/>
    <lineage>
        <taxon>Eukaryota</taxon>
        <taxon>Metazoa</taxon>
        <taxon>Spiralia</taxon>
        <taxon>Lophotrochozoa</taxon>
        <taxon>Mollusca</taxon>
        <taxon>Gastropoda</taxon>
        <taxon>Caenogastropoda</taxon>
        <taxon>Architaenioglossa</taxon>
        <taxon>Ampullarioidea</taxon>
        <taxon>Ampullariidae</taxon>
        <taxon>Pomacea</taxon>
    </lineage>
</organism>
<dbReference type="OrthoDB" id="6124174at2759"/>
<sequence>MEDARRRAADEKVLRIDHSDVYLENDRLSEELGKSLDTIFRAKHRTVINHLMNSFNEVEVILVQQESFLATGSCVGP</sequence>
<keyword evidence="2" id="KW-1185">Reference proteome</keyword>
<dbReference type="Proteomes" id="UP000245119">
    <property type="component" value="Linkage Group LG6"/>
</dbReference>